<organism evidence="2 3">
    <name type="scientific">Recurvomyces mirabilis</name>
    <dbReference type="NCBI Taxonomy" id="574656"/>
    <lineage>
        <taxon>Eukaryota</taxon>
        <taxon>Fungi</taxon>
        <taxon>Dikarya</taxon>
        <taxon>Ascomycota</taxon>
        <taxon>Pezizomycotina</taxon>
        <taxon>Dothideomycetes</taxon>
        <taxon>Dothideomycetidae</taxon>
        <taxon>Mycosphaerellales</taxon>
        <taxon>Teratosphaeriaceae</taxon>
        <taxon>Recurvomyces</taxon>
    </lineage>
</organism>
<proteinExistence type="predicted"/>
<dbReference type="AlphaFoldDB" id="A0AAE1C1G7"/>
<evidence type="ECO:0000313" key="3">
    <source>
        <dbReference type="Proteomes" id="UP001274830"/>
    </source>
</evidence>
<accession>A0AAE1C1G7</accession>
<keyword evidence="3" id="KW-1185">Reference proteome</keyword>
<comment type="caution">
    <text evidence="2">The sequence shown here is derived from an EMBL/GenBank/DDBJ whole genome shotgun (WGS) entry which is preliminary data.</text>
</comment>
<reference evidence="2" key="1">
    <citation type="submission" date="2023-07" db="EMBL/GenBank/DDBJ databases">
        <title>Black Yeasts Isolated from many extreme environments.</title>
        <authorList>
            <person name="Coleine C."/>
            <person name="Stajich J.E."/>
            <person name="Selbmann L."/>
        </authorList>
    </citation>
    <scope>NUCLEOTIDE SEQUENCE</scope>
    <source>
        <strain evidence="2">CCFEE 5485</strain>
    </source>
</reference>
<evidence type="ECO:0000313" key="2">
    <source>
        <dbReference type="EMBL" id="KAK3674579.1"/>
    </source>
</evidence>
<feature type="region of interest" description="Disordered" evidence="1">
    <location>
        <begin position="1"/>
        <end position="76"/>
    </location>
</feature>
<feature type="compositionally biased region" description="Low complexity" evidence="1">
    <location>
        <begin position="36"/>
        <end position="52"/>
    </location>
</feature>
<protein>
    <submittedName>
        <fullName evidence="2">Uncharacterized protein</fullName>
    </submittedName>
</protein>
<dbReference type="Proteomes" id="UP001274830">
    <property type="component" value="Unassembled WGS sequence"/>
</dbReference>
<gene>
    <name evidence="2" type="ORF">LTR78_005665</name>
</gene>
<feature type="compositionally biased region" description="Polar residues" evidence="1">
    <location>
        <begin position="1"/>
        <end position="32"/>
    </location>
</feature>
<dbReference type="EMBL" id="JAUTXT010000019">
    <property type="protein sequence ID" value="KAK3674579.1"/>
    <property type="molecule type" value="Genomic_DNA"/>
</dbReference>
<name>A0AAE1C1G7_9PEZI</name>
<sequence>MPHSTSTANATKGSTSSNSRMGTNTTRRQLNHSGGIPLTAANLAQAAAIPNTPGVGQPTLPTDTWLGRSDDPFATGTRPVRSALVLQNLAATDPLAAELNAM</sequence>
<evidence type="ECO:0000256" key="1">
    <source>
        <dbReference type="SAM" id="MobiDB-lite"/>
    </source>
</evidence>